<accession>A0ABQ3H8W0</accession>
<reference evidence="2" key="1">
    <citation type="journal article" date="2019" name="Int. J. Syst. Evol. Microbiol.">
        <title>The Global Catalogue of Microorganisms (GCM) 10K type strain sequencing project: providing services to taxonomists for standard genome sequencing and annotation.</title>
        <authorList>
            <consortium name="The Broad Institute Genomics Platform"/>
            <consortium name="The Broad Institute Genome Sequencing Center for Infectious Disease"/>
            <person name="Wu L."/>
            <person name="Ma J."/>
        </authorList>
    </citation>
    <scope>NUCLEOTIDE SEQUENCE [LARGE SCALE GENOMIC DNA]</scope>
    <source>
        <strain evidence="2">KCTC 23713</strain>
    </source>
</reference>
<dbReference type="RefSeq" id="WP_189352820.1">
    <property type="nucleotide sequence ID" value="NZ_BMYP01000012.1"/>
</dbReference>
<dbReference type="EMBL" id="BMYP01000012">
    <property type="protein sequence ID" value="GHD75253.1"/>
    <property type="molecule type" value="Genomic_DNA"/>
</dbReference>
<dbReference type="Gene3D" id="3.40.190.10">
    <property type="entry name" value="Periplasmic binding protein-like II"/>
    <property type="match status" value="2"/>
</dbReference>
<name>A0ABQ3H8W0_9NEIS</name>
<organism evidence="1 2">
    <name type="scientific">Vogesella fluminis</name>
    <dbReference type="NCBI Taxonomy" id="1069161"/>
    <lineage>
        <taxon>Bacteria</taxon>
        <taxon>Pseudomonadati</taxon>
        <taxon>Pseudomonadota</taxon>
        <taxon>Betaproteobacteria</taxon>
        <taxon>Neisseriales</taxon>
        <taxon>Chromobacteriaceae</taxon>
        <taxon>Vogesella</taxon>
    </lineage>
</organism>
<dbReference type="Proteomes" id="UP000662678">
    <property type="component" value="Unassembled WGS sequence"/>
</dbReference>
<keyword evidence="2" id="KW-1185">Reference proteome</keyword>
<comment type="caution">
    <text evidence="1">The sequence shown here is derived from an EMBL/GenBank/DDBJ whole genome shotgun (WGS) entry which is preliminary data.</text>
</comment>
<sequence>MAFALLMTERYDMLRLFLICCLFAAGVHADTVRLAVGLAKPPYIEAGGRSGLEVTLALATLRLAGHQPQVVQLPQARGLAMLDRGYVDAMLTLVPGVLAGICYSQPLLYYRNRAIVLQGSGIVLTQLSQLAQYRVAAFQNARQLLGDGFRQAVARSPGYTELGDQDIQNRMLFNRRTDVVVGDELIFHANPTQRDLNNRSQPVISYALFPSSPRHVGFRSERLCRDFDRALLQLKGSGEYERIQQSYRDKYRLPRN</sequence>
<dbReference type="SUPFAM" id="SSF53850">
    <property type="entry name" value="Periplasmic binding protein-like II"/>
    <property type="match status" value="1"/>
</dbReference>
<protein>
    <recommendedName>
        <fullName evidence="3">Solute-binding protein family 3/N-terminal domain-containing protein</fullName>
    </recommendedName>
</protein>
<proteinExistence type="predicted"/>
<evidence type="ECO:0008006" key="3">
    <source>
        <dbReference type="Google" id="ProtNLM"/>
    </source>
</evidence>
<evidence type="ECO:0000313" key="2">
    <source>
        <dbReference type="Proteomes" id="UP000662678"/>
    </source>
</evidence>
<gene>
    <name evidence="1" type="ORF">GCM10011419_12790</name>
</gene>
<evidence type="ECO:0000313" key="1">
    <source>
        <dbReference type="EMBL" id="GHD75253.1"/>
    </source>
</evidence>